<dbReference type="RefSeq" id="WP_008837899.1">
    <property type="nucleotide sequence ID" value="NZ_AHAM01000180.1"/>
</dbReference>
<keyword evidence="7" id="KW-1185">Reference proteome</keyword>
<dbReference type="InterPro" id="IPR000629">
    <property type="entry name" value="RNA-helicase_DEAD-box_CS"/>
</dbReference>
<dbReference type="Proteomes" id="UP000003250">
    <property type="component" value="Unassembled WGS sequence"/>
</dbReference>
<dbReference type="PANTHER" id="PTHR47959">
    <property type="entry name" value="ATP-DEPENDENT RNA HELICASE RHLE-RELATED"/>
    <property type="match status" value="1"/>
</dbReference>
<evidence type="ECO:0000313" key="6">
    <source>
        <dbReference type="EMBL" id="EHK55155.1"/>
    </source>
</evidence>
<protein>
    <submittedName>
        <fullName evidence="6">DEAD/DEAH helicase</fullName>
    </submittedName>
</protein>
<gene>
    <name evidence="6" type="ORF">MAXJ12_21499</name>
</gene>
<reference evidence="6 7" key="1">
    <citation type="journal article" date="2012" name="J. Bacteriol.">
        <title>Draft Genome Sequence of Mesorhizobium alhagi CCNWXJ12-2T, a Novel Salt-Resistant Species Isolated from the Desert of Northwestern China.</title>
        <authorList>
            <person name="Zhou M."/>
            <person name="Chen W."/>
            <person name="Chen H."/>
            <person name="Wei G."/>
        </authorList>
    </citation>
    <scope>NUCLEOTIDE SEQUENCE [LARGE SCALE GENOMIC DNA]</scope>
    <source>
        <strain evidence="6 7">CCNWXJ12-2</strain>
    </source>
</reference>
<dbReference type="Pfam" id="PF00270">
    <property type="entry name" value="DEAD"/>
    <property type="match status" value="1"/>
</dbReference>
<evidence type="ECO:0000256" key="1">
    <source>
        <dbReference type="ARBA" id="ARBA00022741"/>
    </source>
</evidence>
<proteinExistence type="predicted"/>
<keyword evidence="4" id="KW-0067">ATP-binding</keyword>
<dbReference type="GO" id="GO:0005829">
    <property type="term" value="C:cytosol"/>
    <property type="evidence" value="ECO:0007669"/>
    <property type="project" value="TreeGrafter"/>
</dbReference>
<organism evidence="6 7">
    <name type="scientific">Mesorhizobium alhagi CCNWXJ12-2</name>
    <dbReference type="NCBI Taxonomy" id="1107882"/>
    <lineage>
        <taxon>Bacteria</taxon>
        <taxon>Pseudomonadati</taxon>
        <taxon>Pseudomonadota</taxon>
        <taxon>Alphaproteobacteria</taxon>
        <taxon>Hyphomicrobiales</taxon>
        <taxon>Phyllobacteriaceae</taxon>
        <taxon>Allomesorhizobium</taxon>
    </lineage>
</organism>
<evidence type="ECO:0000256" key="3">
    <source>
        <dbReference type="ARBA" id="ARBA00022806"/>
    </source>
</evidence>
<sequence>MNKLTNENNAELNGFAKLGITGALLKATHAAGFDMPKPVQVQAIPAHLAGRDVLAVAQTGSGKTAAFSLPILTKIIALGTKRLPKTARALILAPTRELAVQIEDTIRVLAKGLHVSTALVLGGVSRYSQVKKMAPGVDILVATPGRLTDLVREGEVNLSDTRWLVLDEADRMLDMGFIHDVKRLAKATHKDRQTALFSATMPAEIEGLARGIMKDPVHVEVAPQGTTAVEIKQSVVL</sequence>
<dbReference type="PANTHER" id="PTHR47959:SF13">
    <property type="entry name" value="ATP-DEPENDENT RNA HELICASE RHLE"/>
    <property type="match status" value="1"/>
</dbReference>
<dbReference type="CDD" id="cd00268">
    <property type="entry name" value="DEADc"/>
    <property type="match status" value="1"/>
</dbReference>
<feature type="non-terminal residue" evidence="6">
    <location>
        <position position="237"/>
    </location>
</feature>
<evidence type="ECO:0000256" key="4">
    <source>
        <dbReference type="ARBA" id="ARBA00022840"/>
    </source>
</evidence>
<evidence type="ECO:0000313" key="7">
    <source>
        <dbReference type="Proteomes" id="UP000003250"/>
    </source>
</evidence>
<dbReference type="GO" id="GO:0005524">
    <property type="term" value="F:ATP binding"/>
    <property type="evidence" value="ECO:0007669"/>
    <property type="project" value="UniProtKB-KW"/>
</dbReference>
<name>H0HVU2_9HYPH</name>
<dbReference type="SMART" id="SM00487">
    <property type="entry name" value="DEXDc"/>
    <property type="match status" value="1"/>
</dbReference>
<dbReference type="Gene3D" id="3.40.50.300">
    <property type="entry name" value="P-loop containing nucleotide triphosphate hydrolases"/>
    <property type="match status" value="1"/>
</dbReference>
<dbReference type="InterPro" id="IPR011545">
    <property type="entry name" value="DEAD/DEAH_box_helicase_dom"/>
</dbReference>
<dbReference type="PROSITE" id="PS51192">
    <property type="entry name" value="HELICASE_ATP_BIND_1"/>
    <property type="match status" value="1"/>
</dbReference>
<dbReference type="GO" id="GO:0003676">
    <property type="term" value="F:nucleic acid binding"/>
    <property type="evidence" value="ECO:0007669"/>
    <property type="project" value="InterPro"/>
</dbReference>
<evidence type="ECO:0000256" key="2">
    <source>
        <dbReference type="ARBA" id="ARBA00022801"/>
    </source>
</evidence>
<accession>H0HVU2</accession>
<dbReference type="SUPFAM" id="SSF52540">
    <property type="entry name" value="P-loop containing nucleoside triphosphate hydrolases"/>
    <property type="match status" value="1"/>
</dbReference>
<dbReference type="OrthoDB" id="9805696at2"/>
<dbReference type="InterPro" id="IPR044742">
    <property type="entry name" value="DEAD/DEAH_RhlB"/>
</dbReference>
<feature type="domain" description="Helicase ATP-binding" evidence="5">
    <location>
        <begin position="44"/>
        <end position="219"/>
    </location>
</feature>
<dbReference type="EMBL" id="AHAM01000180">
    <property type="protein sequence ID" value="EHK55155.1"/>
    <property type="molecule type" value="Genomic_DNA"/>
</dbReference>
<dbReference type="InterPro" id="IPR027417">
    <property type="entry name" value="P-loop_NTPase"/>
</dbReference>
<dbReference type="InterPro" id="IPR050079">
    <property type="entry name" value="DEAD_box_RNA_helicase"/>
</dbReference>
<dbReference type="InterPro" id="IPR014001">
    <property type="entry name" value="Helicase_ATP-bd"/>
</dbReference>
<keyword evidence="1" id="KW-0547">Nucleotide-binding</keyword>
<evidence type="ECO:0000259" key="5">
    <source>
        <dbReference type="PROSITE" id="PS51192"/>
    </source>
</evidence>
<keyword evidence="3 6" id="KW-0347">Helicase</keyword>
<keyword evidence="2" id="KW-0378">Hydrolase</keyword>
<dbReference type="PROSITE" id="PS00039">
    <property type="entry name" value="DEAD_ATP_HELICASE"/>
    <property type="match status" value="1"/>
</dbReference>
<dbReference type="GO" id="GO:0016787">
    <property type="term" value="F:hydrolase activity"/>
    <property type="evidence" value="ECO:0007669"/>
    <property type="project" value="UniProtKB-KW"/>
</dbReference>
<dbReference type="AlphaFoldDB" id="H0HVU2"/>
<dbReference type="GO" id="GO:0003724">
    <property type="term" value="F:RNA helicase activity"/>
    <property type="evidence" value="ECO:0007669"/>
    <property type="project" value="TreeGrafter"/>
</dbReference>